<accession>A0A0G1L4C4</accession>
<feature type="non-terminal residue" evidence="6">
    <location>
        <position position="107"/>
    </location>
</feature>
<dbReference type="AlphaFoldDB" id="A0A0G1L4C4"/>
<dbReference type="InterPro" id="IPR023353">
    <property type="entry name" value="LemA-like_dom_sf"/>
</dbReference>
<evidence type="ECO:0000313" key="7">
    <source>
        <dbReference type="Proteomes" id="UP000033966"/>
    </source>
</evidence>
<keyword evidence="5" id="KW-0472">Membrane</keyword>
<dbReference type="InterPro" id="IPR007156">
    <property type="entry name" value="MamQ_LemA"/>
</dbReference>
<dbReference type="PANTHER" id="PTHR34478">
    <property type="entry name" value="PROTEIN LEMA"/>
    <property type="match status" value="1"/>
</dbReference>
<keyword evidence="3" id="KW-0812">Transmembrane</keyword>
<proteinExistence type="inferred from homology"/>
<evidence type="ECO:0000256" key="3">
    <source>
        <dbReference type="ARBA" id="ARBA00022692"/>
    </source>
</evidence>
<comment type="subcellular location">
    <subcellularLocation>
        <location evidence="1">Membrane</location>
        <topology evidence="1">Single-pass membrane protein</topology>
    </subcellularLocation>
</comment>
<dbReference type="GO" id="GO:0016020">
    <property type="term" value="C:membrane"/>
    <property type="evidence" value="ECO:0007669"/>
    <property type="project" value="UniProtKB-SubCell"/>
</dbReference>
<dbReference type="PATRIC" id="fig|1618662.3.peg.575"/>
<evidence type="ECO:0000256" key="2">
    <source>
        <dbReference type="ARBA" id="ARBA00008854"/>
    </source>
</evidence>
<evidence type="ECO:0000256" key="1">
    <source>
        <dbReference type="ARBA" id="ARBA00004167"/>
    </source>
</evidence>
<comment type="caution">
    <text evidence="6">The sequence shown here is derived from an EMBL/GenBank/DDBJ whole genome shotgun (WGS) entry which is preliminary data.</text>
</comment>
<evidence type="ECO:0000256" key="5">
    <source>
        <dbReference type="ARBA" id="ARBA00023136"/>
    </source>
</evidence>
<dbReference type="Proteomes" id="UP000033966">
    <property type="component" value="Unassembled WGS sequence"/>
</dbReference>
<organism evidence="6 7">
    <name type="scientific">Candidatus Jorgensenbacteria bacterium GW2011_GWA2_45_13</name>
    <dbReference type="NCBI Taxonomy" id="1618662"/>
    <lineage>
        <taxon>Bacteria</taxon>
        <taxon>Candidatus Joergenseniibacteriota</taxon>
    </lineage>
</organism>
<keyword evidence="4" id="KW-1133">Transmembrane helix</keyword>
<dbReference type="PANTHER" id="PTHR34478:SF2">
    <property type="entry name" value="MEMBRANE PROTEIN"/>
    <property type="match status" value="1"/>
</dbReference>
<dbReference type="SUPFAM" id="SSF140478">
    <property type="entry name" value="LemA-like"/>
    <property type="match status" value="1"/>
</dbReference>
<dbReference type="Gene3D" id="1.20.1440.20">
    <property type="entry name" value="LemA-like domain"/>
    <property type="match status" value="1"/>
</dbReference>
<comment type="similarity">
    <text evidence="2">Belongs to the LemA family.</text>
</comment>
<sequence>MSPLIIILVVLAVVIIWFAGAYNGFVRLVNRTKEAWADIDVQLKRRYDLIPNLVETVKGYAKHETQAFENVTKARAQALGAQSVGDKAKAENQISAALKSIFAVAEA</sequence>
<dbReference type="EMBL" id="LCKF01000032">
    <property type="protein sequence ID" value="KKT90623.1"/>
    <property type="molecule type" value="Genomic_DNA"/>
</dbReference>
<protein>
    <submittedName>
        <fullName evidence="6">LemA family protein</fullName>
    </submittedName>
</protein>
<dbReference type="Pfam" id="PF04011">
    <property type="entry name" value="LemA"/>
    <property type="match status" value="1"/>
</dbReference>
<reference evidence="6 7" key="1">
    <citation type="journal article" date="2015" name="Nature">
        <title>rRNA introns, odd ribosomes, and small enigmatic genomes across a large radiation of phyla.</title>
        <authorList>
            <person name="Brown C.T."/>
            <person name="Hug L.A."/>
            <person name="Thomas B.C."/>
            <person name="Sharon I."/>
            <person name="Castelle C.J."/>
            <person name="Singh A."/>
            <person name="Wilkins M.J."/>
            <person name="Williams K.H."/>
            <person name="Banfield J.F."/>
        </authorList>
    </citation>
    <scope>NUCLEOTIDE SEQUENCE [LARGE SCALE GENOMIC DNA]</scope>
</reference>
<gene>
    <name evidence="6" type="ORF">UW92_C0032G0001</name>
</gene>
<evidence type="ECO:0000313" key="6">
    <source>
        <dbReference type="EMBL" id="KKT90623.1"/>
    </source>
</evidence>
<name>A0A0G1L4C4_9BACT</name>
<evidence type="ECO:0000256" key="4">
    <source>
        <dbReference type="ARBA" id="ARBA00022989"/>
    </source>
</evidence>